<dbReference type="Pfam" id="PF01494">
    <property type="entry name" value="FAD_binding_3"/>
    <property type="match status" value="1"/>
</dbReference>
<dbReference type="PANTHER" id="PTHR46720">
    <property type="entry name" value="HYDROXYLASE, PUTATIVE (AFU_ORTHOLOGUE AFUA_3G01460)-RELATED"/>
    <property type="match status" value="1"/>
</dbReference>
<accession>J3P0Y0</accession>
<evidence type="ECO:0000256" key="5">
    <source>
        <dbReference type="SAM" id="Phobius"/>
    </source>
</evidence>
<dbReference type="Proteomes" id="UP000006039">
    <property type="component" value="Unassembled WGS sequence"/>
</dbReference>
<dbReference type="EMBL" id="GL385397">
    <property type="protein sequence ID" value="EJT77264.1"/>
    <property type="molecule type" value="Genomic_DNA"/>
</dbReference>
<evidence type="ECO:0000313" key="8">
    <source>
        <dbReference type="EnsemblFungi" id="EJT77264"/>
    </source>
</evidence>
<feature type="domain" description="FAD-binding" evidence="6">
    <location>
        <begin position="12"/>
        <end position="394"/>
    </location>
</feature>
<dbReference type="GO" id="GO:0016491">
    <property type="term" value="F:oxidoreductase activity"/>
    <property type="evidence" value="ECO:0007669"/>
    <property type="project" value="UniProtKB-KW"/>
</dbReference>
<evidence type="ECO:0000256" key="2">
    <source>
        <dbReference type="ARBA" id="ARBA00022630"/>
    </source>
</evidence>
<dbReference type="VEuPathDB" id="FungiDB:GGTG_07176"/>
<feature type="transmembrane region" description="Helical" evidence="5">
    <location>
        <begin position="12"/>
        <end position="30"/>
    </location>
</feature>
<dbReference type="SUPFAM" id="SSF51905">
    <property type="entry name" value="FAD/NAD(P)-binding domain"/>
    <property type="match status" value="1"/>
</dbReference>
<dbReference type="HOGENOM" id="CLU_009665_6_3_1"/>
<dbReference type="GeneID" id="20347634"/>
<dbReference type="Gene3D" id="3.50.50.60">
    <property type="entry name" value="FAD/NAD(P)-binding domain"/>
    <property type="match status" value="1"/>
</dbReference>
<evidence type="ECO:0000256" key="1">
    <source>
        <dbReference type="ARBA" id="ARBA00007992"/>
    </source>
</evidence>
<name>J3P0Y0_GAET3</name>
<proteinExistence type="inferred from homology"/>
<reference evidence="7" key="2">
    <citation type="submission" date="2010-07" db="EMBL/GenBank/DDBJ databases">
        <authorList>
            <consortium name="The Broad Institute Genome Sequencing Platform"/>
            <consortium name="Broad Institute Genome Sequencing Center for Infectious Disease"/>
            <person name="Ma L.-J."/>
            <person name="Dead R."/>
            <person name="Young S."/>
            <person name="Zeng Q."/>
            <person name="Koehrsen M."/>
            <person name="Alvarado L."/>
            <person name="Berlin A."/>
            <person name="Chapman S.B."/>
            <person name="Chen Z."/>
            <person name="Freedman E."/>
            <person name="Gellesch M."/>
            <person name="Goldberg J."/>
            <person name="Griggs A."/>
            <person name="Gujja S."/>
            <person name="Heilman E.R."/>
            <person name="Heiman D."/>
            <person name="Hepburn T."/>
            <person name="Howarth C."/>
            <person name="Jen D."/>
            <person name="Larson L."/>
            <person name="Mehta T."/>
            <person name="Neiman D."/>
            <person name="Pearson M."/>
            <person name="Roberts A."/>
            <person name="Saif S."/>
            <person name="Shea T."/>
            <person name="Shenoy N."/>
            <person name="Sisk P."/>
            <person name="Stolte C."/>
            <person name="Sykes S."/>
            <person name="Walk T."/>
            <person name="White J."/>
            <person name="Yandava C."/>
            <person name="Haas B."/>
            <person name="Nusbaum C."/>
            <person name="Birren B."/>
        </authorList>
    </citation>
    <scope>NUCLEOTIDE SEQUENCE</scope>
    <source>
        <strain evidence="7">R3-111a-1</strain>
    </source>
</reference>
<dbReference type="OrthoDB" id="417877at2759"/>
<keyword evidence="5" id="KW-0812">Transmembrane</keyword>
<evidence type="ECO:0000313" key="7">
    <source>
        <dbReference type="EMBL" id="EJT77264.1"/>
    </source>
</evidence>
<evidence type="ECO:0000259" key="6">
    <source>
        <dbReference type="Pfam" id="PF01494"/>
    </source>
</evidence>
<sequence>MTAAAAPDDARLHVAIIGGGVAGVALALGLQTRGVSFALYERAPAVTDVGAGIGLSPNAERAMLLLDRDPTGGGPVAGGYRRVLTPNGLDYFQWVEGLRTNEVRYKLHVGKDGFQGCRRSDLVEAMVAGIAPGGCGRVELGKQLVDIRQRDDDQAGVGKKEKPIEMTFADGTTARADVVVGCDGIRSRVRQVMFGPTSPVSHPCYSGKFCFRTLVPMDRARAALGLERTHTRFMYNGPRAHAITYPVGQGASLVLNVLVVLTDPAGTHGWDLAATGGRQTAPGTREEARAAVEGFHPAFRAIVDLLPDNPEKWAIFDSLDDPAPTYAAGGICLAGDAAHATGPHLGAGAGFGVEDALALSTLLEAVDGAAGVEGRAQAVARALEVYDELRRERTQWLVGATREVVELFQWDRSGMTEDEHWERFTRVIPARFHQIWDYDLEGMMADGLGKLGLPPVPQPN</sequence>
<protein>
    <recommendedName>
        <fullName evidence="6">FAD-binding domain-containing protein</fullName>
    </recommendedName>
</protein>
<reference evidence="7" key="3">
    <citation type="submission" date="2010-09" db="EMBL/GenBank/DDBJ databases">
        <title>Annotation of Gaeumannomyces graminis var. tritici R3-111a-1.</title>
        <authorList>
            <consortium name="The Broad Institute Genome Sequencing Platform"/>
            <person name="Ma L.-J."/>
            <person name="Dead R."/>
            <person name="Young S.K."/>
            <person name="Zeng Q."/>
            <person name="Gargeya S."/>
            <person name="Fitzgerald M."/>
            <person name="Haas B."/>
            <person name="Abouelleil A."/>
            <person name="Alvarado L."/>
            <person name="Arachchi H.M."/>
            <person name="Berlin A."/>
            <person name="Brown A."/>
            <person name="Chapman S.B."/>
            <person name="Chen Z."/>
            <person name="Dunbar C."/>
            <person name="Freedman E."/>
            <person name="Gearin G."/>
            <person name="Gellesch M."/>
            <person name="Goldberg J."/>
            <person name="Griggs A."/>
            <person name="Gujja S."/>
            <person name="Heiman D."/>
            <person name="Howarth C."/>
            <person name="Larson L."/>
            <person name="Lui A."/>
            <person name="MacDonald P.J.P."/>
            <person name="Mehta T."/>
            <person name="Montmayeur A."/>
            <person name="Murphy C."/>
            <person name="Neiman D."/>
            <person name="Pearson M."/>
            <person name="Priest M."/>
            <person name="Roberts A."/>
            <person name="Saif S."/>
            <person name="Shea T."/>
            <person name="Shenoy N."/>
            <person name="Sisk P."/>
            <person name="Stolte C."/>
            <person name="Sykes S."/>
            <person name="Yandava C."/>
            <person name="Wortman J."/>
            <person name="Nusbaum C."/>
            <person name="Birren B."/>
        </authorList>
    </citation>
    <scope>NUCLEOTIDE SEQUENCE</scope>
    <source>
        <strain evidence="7">R3-111a-1</strain>
    </source>
</reference>
<keyword evidence="5" id="KW-1133">Transmembrane helix</keyword>
<dbReference type="GO" id="GO:0071949">
    <property type="term" value="F:FAD binding"/>
    <property type="evidence" value="ECO:0007669"/>
    <property type="project" value="InterPro"/>
</dbReference>
<comment type="similarity">
    <text evidence="1">Belongs to the paxM FAD-dependent monooxygenase family.</text>
</comment>
<dbReference type="GO" id="GO:0044550">
    <property type="term" value="P:secondary metabolite biosynthetic process"/>
    <property type="evidence" value="ECO:0007669"/>
    <property type="project" value="TreeGrafter"/>
</dbReference>
<dbReference type="STRING" id="644352.J3P0Y0"/>
<keyword evidence="2" id="KW-0285">Flavoprotein</keyword>
<evidence type="ECO:0000256" key="3">
    <source>
        <dbReference type="ARBA" id="ARBA00022827"/>
    </source>
</evidence>
<dbReference type="SUPFAM" id="SSF54373">
    <property type="entry name" value="FAD-linked reductases, C-terminal domain"/>
    <property type="match status" value="1"/>
</dbReference>
<reference evidence="8" key="4">
    <citation type="journal article" date="2015" name="G3 (Bethesda)">
        <title>Genome sequences of three phytopathogenic species of the Magnaporthaceae family of fungi.</title>
        <authorList>
            <person name="Okagaki L.H."/>
            <person name="Nunes C.C."/>
            <person name="Sailsbery J."/>
            <person name="Clay B."/>
            <person name="Brown D."/>
            <person name="John T."/>
            <person name="Oh Y."/>
            <person name="Young N."/>
            <person name="Fitzgerald M."/>
            <person name="Haas B.J."/>
            <person name="Zeng Q."/>
            <person name="Young S."/>
            <person name="Adiconis X."/>
            <person name="Fan L."/>
            <person name="Levin J.Z."/>
            <person name="Mitchell T.K."/>
            <person name="Okubara P.A."/>
            <person name="Farman M.L."/>
            <person name="Kohn L.M."/>
            <person name="Birren B."/>
            <person name="Ma L.-J."/>
            <person name="Dean R.A."/>
        </authorList>
    </citation>
    <scope>NUCLEOTIDE SEQUENCE</scope>
    <source>
        <strain evidence="8">R3-111a-1</strain>
    </source>
</reference>
<dbReference type="RefSeq" id="XP_009223264.1">
    <property type="nucleotide sequence ID" value="XM_009225000.1"/>
</dbReference>
<dbReference type="PRINTS" id="PR00420">
    <property type="entry name" value="RNGMNOXGNASE"/>
</dbReference>
<dbReference type="InterPro" id="IPR002938">
    <property type="entry name" value="FAD-bd"/>
</dbReference>
<keyword evidence="5" id="KW-0472">Membrane</keyword>
<dbReference type="PANTHER" id="PTHR46720:SF3">
    <property type="entry name" value="FAD-BINDING DOMAIN-CONTAINING PROTEIN-RELATED"/>
    <property type="match status" value="1"/>
</dbReference>
<dbReference type="eggNOG" id="KOG2614">
    <property type="taxonomic scope" value="Eukaryota"/>
</dbReference>
<evidence type="ECO:0000313" key="9">
    <source>
        <dbReference type="Proteomes" id="UP000006039"/>
    </source>
</evidence>
<dbReference type="InterPro" id="IPR051104">
    <property type="entry name" value="FAD_monoxygenase"/>
</dbReference>
<dbReference type="EnsemblFungi" id="EJT77264">
    <property type="protein sequence ID" value="EJT77264"/>
    <property type="gene ID" value="GGTG_07176"/>
</dbReference>
<dbReference type="AlphaFoldDB" id="J3P0Y0"/>
<organism evidence="7">
    <name type="scientific">Gaeumannomyces tritici (strain R3-111a-1)</name>
    <name type="common">Wheat and barley take-all root rot fungus</name>
    <name type="synonym">Gaeumannomyces graminis var. tritici</name>
    <dbReference type="NCBI Taxonomy" id="644352"/>
    <lineage>
        <taxon>Eukaryota</taxon>
        <taxon>Fungi</taxon>
        <taxon>Dikarya</taxon>
        <taxon>Ascomycota</taxon>
        <taxon>Pezizomycotina</taxon>
        <taxon>Sordariomycetes</taxon>
        <taxon>Sordariomycetidae</taxon>
        <taxon>Magnaporthales</taxon>
        <taxon>Magnaporthaceae</taxon>
        <taxon>Gaeumannomyces</taxon>
    </lineage>
</organism>
<keyword evidence="4" id="KW-0560">Oxidoreductase</keyword>
<reference evidence="9" key="1">
    <citation type="submission" date="2010-07" db="EMBL/GenBank/DDBJ databases">
        <title>The genome sequence of Gaeumannomyces graminis var. tritici strain R3-111a-1.</title>
        <authorList>
            <consortium name="The Broad Institute Genome Sequencing Platform"/>
            <person name="Ma L.-J."/>
            <person name="Dead R."/>
            <person name="Young S."/>
            <person name="Zeng Q."/>
            <person name="Koehrsen M."/>
            <person name="Alvarado L."/>
            <person name="Berlin A."/>
            <person name="Chapman S.B."/>
            <person name="Chen Z."/>
            <person name="Freedman E."/>
            <person name="Gellesch M."/>
            <person name="Goldberg J."/>
            <person name="Griggs A."/>
            <person name="Gujja S."/>
            <person name="Heilman E.R."/>
            <person name="Heiman D."/>
            <person name="Hepburn T."/>
            <person name="Howarth C."/>
            <person name="Jen D."/>
            <person name="Larson L."/>
            <person name="Mehta T."/>
            <person name="Neiman D."/>
            <person name="Pearson M."/>
            <person name="Roberts A."/>
            <person name="Saif S."/>
            <person name="Shea T."/>
            <person name="Shenoy N."/>
            <person name="Sisk P."/>
            <person name="Stolte C."/>
            <person name="Sykes S."/>
            <person name="Walk T."/>
            <person name="White J."/>
            <person name="Yandava C."/>
            <person name="Haas B."/>
            <person name="Nusbaum C."/>
            <person name="Birren B."/>
        </authorList>
    </citation>
    <scope>NUCLEOTIDE SEQUENCE [LARGE SCALE GENOMIC DNA]</scope>
    <source>
        <strain evidence="9">R3-111a-1</strain>
    </source>
</reference>
<dbReference type="InterPro" id="IPR036188">
    <property type="entry name" value="FAD/NAD-bd_sf"/>
</dbReference>
<evidence type="ECO:0000256" key="4">
    <source>
        <dbReference type="ARBA" id="ARBA00023002"/>
    </source>
</evidence>
<gene>
    <name evidence="8" type="primary">20347634</name>
    <name evidence="7" type="ORF">GGTG_07176</name>
</gene>
<keyword evidence="9" id="KW-1185">Reference proteome</keyword>
<keyword evidence="3" id="KW-0274">FAD</keyword>
<reference evidence="8" key="5">
    <citation type="submission" date="2018-04" db="UniProtKB">
        <authorList>
            <consortium name="EnsemblFungi"/>
        </authorList>
    </citation>
    <scope>IDENTIFICATION</scope>
    <source>
        <strain evidence="8">R3-111a-1</strain>
    </source>
</reference>